<dbReference type="EnsemblProtists" id="EOD12470">
    <property type="protein sequence ID" value="EOD12470"/>
    <property type="gene ID" value="EMIHUDRAFT_437396"/>
</dbReference>
<evidence type="ECO:0000256" key="1">
    <source>
        <dbReference type="SAM" id="MobiDB-lite"/>
    </source>
</evidence>
<dbReference type="HOGENOM" id="CLU_1368473_0_0_1"/>
<dbReference type="KEGG" id="ehx:EMIHUDRAFT_437396"/>
<feature type="compositionally biased region" description="Basic and acidic residues" evidence="1">
    <location>
        <begin position="142"/>
        <end position="157"/>
    </location>
</feature>
<evidence type="ECO:0000313" key="3">
    <source>
        <dbReference type="Proteomes" id="UP000013827"/>
    </source>
</evidence>
<reference evidence="2" key="2">
    <citation type="submission" date="2024-10" db="UniProtKB">
        <authorList>
            <consortium name="EnsemblProtists"/>
        </authorList>
    </citation>
    <scope>IDENTIFICATION</scope>
</reference>
<dbReference type="GeneID" id="17258620"/>
<name>A0A0D3IMI5_EMIH1</name>
<feature type="compositionally biased region" description="Low complexity" evidence="1">
    <location>
        <begin position="158"/>
        <end position="167"/>
    </location>
</feature>
<protein>
    <submittedName>
        <fullName evidence="2">Uncharacterized protein</fullName>
    </submittedName>
</protein>
<dbReference type="AlphaFoldDB" id="A0A0D3IMI5"/>
<proteinExistence type="predicted"/>
<sequence>MLATLCLLSDGVVVPSVTAPRGTTLLRAGTPVAAGGGGSKPVRYKDREERRRQALQVGTNWPPRTDPIAGKGYFFFQGPTPKTAVQADLPNFFSAENFAGIEISPTQLAVTATGFASAAIIALSLASSTAPAVKMTAAPPAAEKKAPAPEKKKEEPKPAAQPEAKAPVASPPTGEPSADELRAMLKKTRSELLVASRAHC</sequence>
<organism evidence="2 3">
    <name type="scientific">Emiliania huxleyi (strain CCMP1516)</name>
    <dbReference type="NCBI Taxonomy" id="280463"/>
    <lineage>
        <taxon>Eukaryota</taxon>
        <taxon>Haptista</taxon>
        <taxon>Haptophyta</taxon>
        <taxon>Prymnesiophyceae</taxon>
        <taxon>Isochrysidales</taxon>
        <taxon>Noelaerhabdaceae</taxon>
        <taxon>Emiliania</taxon>
    </lineage>
</organism>
<dbReference type="RefSeq" id="XP_005764899.1">
    <property type="nucleotide sequence ID" value="XM_005764842.1"/>
</dbReference>
<accession>A0A0D3IMI5</accession>
<dbReference type="PaxDb" id="2903-EOD12470"/>
<reference evidence="3" key="1">
    <citation type="journal article" date="2013" name="Nature">
        <title>Pan genome of the phytoplankton Emiliania underpins its global distribution.</title>
        <authorList>
            <person name="Read B.A."/>
            <person name="Kegel J."/>
            <person name="Klute M.J."/>
            <person name="Kuo A."/>
            <person name="Lefebvre S.C."/>
            <person name="Maumus F."/>
            <person name="Mayer C."/>
            <person name="Miller J."/>
            <person name="Monier A."/>
            <person name="Salamov A."/>
            <person name="Young J."/>
            <person name="Aguilar M."/>
            <person name="Claverie J.M."/>
            <person name="Frickenhaus S."/>
            <person name="Gonzalez K."/>
            <person name="Herman E.K."/>
            <person name="Lin Y.C."/>
            <person name="Napier J."/>
            <person name="Ogata H."/>
            <person name="Sarno A.F."/>
            <person name="Shmutz J."/>
            <person name="Schroeder D."/>
            <person name="de Vargas C."/>
            <person name="Verret F."/>
            <person name="von Dassow P."/>
            <person name="Valentin K."/>
            <person name="Van de Peer Y."/>
            <person name="Wheeler G."/>
            <person name="Dacks J.B."/>
            <person name="Delwiche C.F."/>
            <person name="Dyhrman S.T."/>
            <person name="Glockner G."/>
            <person name="John U."/>
            <person name="Richards T."/>
            <person name="Worden A.Z."/>
            <person name="Zhang X."/>
            <person name="Grigoriev I.V."/>
            <person name="Allen A.E."/>
            <person name="Bidle K."/>
            <person name="Borodovsky M."/>
            <person name="Bowler C."/>
            <person name="Brownlee C."/>
            <person name="Cock J.M."/>
            <person name="Elias M."/>
            <person name="Gladyshev V.N."/>
            <person name="Groth M."/>
            <person name="Guda C."/>
            <person name="Hadaegh A."/>
            <person name="Iglesias-Rodriguez M.D."/>
            <person name="Jenkins J."/>
            <person name="Jones B.M."/>
            <person name="Lawson T."/>
            <person name="Leese F."/>
            <person name="Lindquist E."/>
            <person name="Lobanov A."/>
            <person name="Lomsadze A."/>
            <person name="Malik S.B."/>
            <person name="Marsh M.E."/>
            <person name="Mackinder L."/>
            <person name="Mock T."/>
            <person name="Mueller-Roeber B."/>
            <person name="Pagarete A."/>
            <person name="Parker M."/>
            <person name="Probert I."/>
            <person name="Quesneville H."/>
            <person name="Raines C."/>
            <person name="Rensing S.A."/>
            <person name="Riano-Pachon D.M."/>
            <person name="Richier S."/>
            <person name="Rokitta S."/>
            <person name="Shiraiwa Y."/>
            <person name="Soanes D.M."/>
            <person name="van der Giezen M."/>
            <person name="Wahlund T.M."/>
            <person name="Williams B."/>
            <person name="Wilson W."/>
            <person name="Wolfe G."/>
            <person name="Wurch L.L."/>
        </authorList>
    </citation>
    <scope>NUCLEOTIDE SEQUENCE</scope>
</reference>
<evidence type="ECO:0000313" key="2">
    <source>
        <dbReference type="EnsemblProtists" id="EOD12470"/>
    </source>
</evidence>
<dbReference type="Proteomes" id="UP000013827">
    <property type="component" value="Unassembled WGS sequence"/>
</dbReference>
<keyword evidence="3" id="KW-1185">Reference proteome</keyword>
<feature type="region of interest" description="Disordered" evidence="1">
    <location>
        <begin position="137"/>
        <end position="185"/>
    </location>
</feature>